<feature type="region of interest" description="Disordered" evidence="6">
    <location>
        <begin position="1605"/>
        <end position="1631"/>
    </location>
</feature>
<dbReference type="InterPro" id="IPR014031">
    <property type="entry name" value="Ketoacyl_synth_C"/>
</dbReference>
<dbReference type="InterPro" id="IPR016039">
    <property type="entry name" value="Thiolase-like"/>
</dbReference>
<reference evidence="9 10" key="1">
    <citation type="submission" date="2019-02" db="EMBL/GenBank/DDBJ databases">
        <authorList>
            <person name="Khodamoradi S."/>
            <person name="Hahnke R.L."/>
            <person name="Kaempfer P."/>
            <person name="Schumann P."/>
            <person name="Rohde M."/>
            <person name="Steinert M."/>
            <person name="Luzhetskyy A."/>
            <person name="Wink J."/>
            <person name="Ruckert C."/>
        </authorList>
    </citation>
    <scope>NUCLEOTIDE SEQUENCE [LARGE SCALE GENOMIC DNA]</scope>
    <source>
        <strain evidence="9 10">M2</strain>
    </source>
</reference>
<dbReference type="PANTHER" id="PTHR43775:SF51">
    <property type="entry name" value="INACTIVE PHENOLPHTHIOCEROL SYNTHESIS POLYKETIDE SYNTHASE TYPE I PKS1-RELATED"/>
    <property type="match status" value="1"/>
</dbReference>
<dbReference type="Gene3D" id="1.10.1200.10">
    <property type="entry name" value="ACP-like"/>
    <property type="match status" value="1"/>
</dbReference>
<dbReference type="InterPro" id="IPR020841">
    <property type="entry name" value="PKS_Beta-ketoAc_synthase_dom"/>
</dbReference>
<dbReference type="Pfam" id="PF00698">
    <property type="entry name" value="Acyl_transf_1"/>
    <property type="match status" value="1"/>
</dbReference>
<dbReference type="RefSeq" id="WP_131098972.1">
    <property type="nucleotide sequence ID" value="NZ_CP036455.1"/>
</dbReference>
<dbReference type="InterPro" id="IPR036291">
    <property type="entry name" value="NAD(P)-bd_dom_sf"/>
</dbReference>
<dbReference type="SMART" id="SM00827">
    <property type="entry name" value="PKS_AT"/>
    <property type="match status" value="1"/>
</dbReference>
<dbReference type="InterPro" id="IPR050091">
    <property type="entry name" value="PKS_NRPS_Biosynth_Enz"/>
</dbReference>
<dbReference type="Pfam" id="PF22621">
    <property type="entry name" value="CurL-like_PKS_C"/>
    <property type="match status" value="1"/>
</dbReference>
<dbReference type="Gene3D" id="3.40.50.720">
    <property type="entry name" value="NAD(P)-binding Rossmann-like Domain"/>
    <property type="match status" value="1"/>
</dbReference>
<dbReference type="InterPro" id="IPR006162">
    <property type="entry name" value="Ppantetheine_attach_site"/>
</dbReference>
<evidence type="ECO:0000256" key="2">
    <source>
        <dbReference type="ARBA" id="ARBA00022553"/>
    </source>
</evidence>
<dbReference type="InterPro" id="IPR013968">
    <property type="entry name" value="PKS_KR"/>
</dbReference>
<dbReference type="InterPro" id="IPR014030">
    <property type="entry name" value="Ketoacyl_synth_N"/>
</dbReference>
<dbReference type="FunFam" id="3.40.366.10:FF:000002">
    <property type="entry name" value="Probable polyketide synthase 2"/>
    <property type="match status" value="1"/>
</dbReference>
<dbReference type="InterPro" id="IPR041618">
    <property type="entry name" value="PKS_DE"/>
</dbReference>
<dbReference type="PROSITE" id="PS52004">
    <property type="entry name" value="KS3_2"/>
    <property type="match status" value="1"/>
</dbReference>
<dbReference type="SMART" id="SM00823">
    <property type="entry name" value="PKS_PP"/>
    <property type="match status" value="1"/>
</dbReference>
<evidence type="ECO:0000256" key="3">
    <source>
        <dbReference type="ARBA" id="ARBA00022679"/>
    </source>
</evidence>
<dbReference type="GO" id="GO:0031177">
    <property type="term" value="F:phosphopantetheine binding"/>
    <property type="evidence" value="ECO:0007669"/>
    <property type="project" value="InterPro"/>
</dbReference>
<protein>
    <submittedName>
        <fullName evidence="9">Erythronolide synthase, modules 5 and 6</fullName>
        <ecNumber evidence="9">2.3.1.94</ecNumber>
    </submittedName>
</protein>
<evidence type="ECO:0000256" key="4">
    <source>
        <dbReference type="ARBA" id="ARBA00023268"/>
    </source>
</evidence>
<dbReference type="Gene3D" id="3.40.366.10">
    <property type="entry name" value="Malonyl-Coenzyme A Acyl Carrier Protein, domain 2"/>
    <property type="match status" value="1"/>
</dbReference>
<dbReference type="InterPro" id="IPR016035">
    <property type="entry name" value="Acyl_Trfase/lysoPLipase"/>
</dbReference>
<name>A0A4V0ZJW2_9ACTN</name>
<evidence type="ECO:0000259" key="7">
    <source>
        <dbReference type="PROSITE" id="PS50075"/>
    </source>
</evidence>
<dbReference type="PROSITE" id="PS50075">
    <property type="entry name" value="CARRIER"/>
    <property type="match status" value="1"/>
</dbReference>
<keyword evidence="5 9" id="KW-0012">Acyltransferase</keyword>
<dbReference type="SUPFAM" id="SSF51735">
    <property type="entry name" value="NAD(P)-binding Rossmann-fold domains"/>
    <property type="match status" value="2"/>
</dbReference>
<dbReference type="InterPro" id="IPR036299">
    <property type="entry name" value="Polyketide_synth_docking_sf"/>
</dbReference>
<evidence type="ECO:0000313" key="10">
    <source>
        <dbReference type="Proteomes" id="UP000292235"/>
    </source>
</evidence>
<dbReference type="NCBIfam" id="NF045894">
    <property type="entry name" value="PKS_plus_SDR"/>
    <property type="match status" value="1"/>
</dbReference>
<dbReference type="Proteomes" id="UP000292235">
    <property type="component" value="Chromosome"/>
</dbReference>
<keyword evidence="2" id="KW-0597">Phosphoprotein</keyword>
<dbReference type="CDD" id="cd08952">
    <property type="entry name" value="KR_1_SDR_x"/>
    <property type="match status" value="1"/>
</dbReference>
<gene>
    <name evidence="9" type="primary">eryA6</name>
    <name evidence="9" type="ORF">EKD16_15495</name>
</gene>
<evidence type="ECO:0000256" key="5">
    <source>
        <dbReference type="ARBA" id="ARBA00023315"/>
    </source>
</evidence>
<dbReference type="Pfam" id="PF08659">
    <property type="entry name" value="KR"/>
    <property type="match status" value="1"/>
</dbReference>
<dbReference type="InterPro" id="IPR020806">
    <property type="entry name" value="PKS_PP-bd"/>
</dbReference>
<feature type="domain" description="Carrier" evidence="7">
    <location>
        <begin position="1526"/>
        <end position="1601"/>
    </location>
</feature>
<keyword evidence="1" id="KW-0596">Phosphopantetheine</keyword>
<dbReference type="PANTHER" id="PTHR43775">
    <property type="entry name" value="FATTY ACID SYNTHASE"/>
    <property type="match status" value="1"/>
</dbReference>
<dbReference type="CDD" id="cd00833">
    <property type="entry name" value="PKS"/>
    <property type="match status" value="1"/>
</dbReference>
<dbReference type="Pfam" id="PF02801">
    <property type="entry name" value="Ketoacyl-synt_C"/>
    <property type="match status" value="1"/>
</dbReference>
<dbReference type="InterPro" id="IPR014043">
    <property type="entry name" value="Acyl_transferase_dom"/>
</dbReference>
<dbReference type="InterPro" id="IPR009081">
    <property type="entry name" value="PP-bd_ACP"/>
</dbReference>
<dbReference type="InterPro" id="IPR036736">
    <property type="entry name" value="ACP-like_sf"/>
</dbReference>
<dbReference type="SMART" id="SM00825">
    <property type="entry name" value="PKS_KS"/>
    <property type="match status" value="1"/>
</dbReference>
<dbReference type="GO" id="GO:0004312">
    <property type="term" value="F:fatty acid synthase activity"/>
    <property type="evidence" value="ECO:0007669"/>
    <property type="project" value="TreeGrafter"/>
</dbReference>
<dbReference type="PROSITE" id="PS00012">
    <property type="entry name" value="PHOSPHOPANTETHEINE"/>
    <property type="match status" value="1"/>
</dbReference>
<dbReference type="Gene3D" id="3.30.70.3290">
    <property type="match status" value="1"/>
</dbReference>
<dbReference type="Pfam" id="PF18369">
    <property type="entry name" value="PKS_DE"/>
    <property type="match status" value="1"/>
</dbReference>
<dbReference type="SUPFAM" id="SSF55048">
    <property type="entry name" value="Probable ACP-binding domain of malonyl-CoA ACP transacylase"/>
    <property type="match status" value="1"/>
</dbReference>
<sequence>MTANETRLRDYLKQTTAELRATRSRLREHEERGREPIAIVGMACRFPGGVRSPEDLWDVVEPGRDVVAPFPADRGWDTAGIYDPQGERSGTTYAREGGFLEDVALFDAGFFDISPREATSMDPQQRIFLETSWEAFERSGIVPASLRGSSTGVYLGATDHDYGRGISPVPDHLRGNLLIGRSGAISAGRVSYVFGLEGPALTVDTMCSSSLVAMHLATEGLRRDECTLALAGGTTVMSTPEGFIEFSAQQALAPDGRCKSFGAAADGTGWCEGVGVALLERLSDARRNGHPVLAVVRGGAVNQDGASNGLTAPNGRSQRRVIKQALRSARVTAEEVDLVEAHGTGTSLGDPVEAHALLATYGQGRDGLPPLRLGSLKSNFGHAAAAAGIGGVIKTVMALRNGVMPRTLHAEEPSPAIDWSSGRVELLAENRPWERNGHPRRAGVSAFGASGTNAHLILEEAPEEAAPAEEPEDSAAADDGAGTGGTGAPAARQDTRTAGGAESPAGVLGPGAPIPWLLSARSETALADQARRLADHLARRPGTGPADVAWSLATARTAFEHRAVVTGTGAGELTAGLDALAAGAEHPRLTRGRVVADRGRTVFVFPGQGAQWPGMARGLAEGSPVFAAALRECADALDPLVDWPAHEVLRNGGDSASAVDTDRVDVVQPALFAAMVALARTWRACGVEPAAVVGHSQGEIAAACVAGALSLEDAARVVALRSRRLREIAGGGGMLSVGLSRDRALDAVAQWPDLSLAAVNGARSAVVSGAGESLDGLAAQLERADVRTRRIPVDYASHSHHVERLHAGISADLAGVSPRSAEVPLYSTVTGEAIDTSEMGADYWYRNLRATVELDAAVHALSRTGHTTFAEVSPHPVVLPAIEETLDRLDTARAVTGGTLRRDEGDLHRFLASASHLHTRGVGVDWPAVLADLGGAPTDLPTYAFQGRRYWMEAAQPDDAGSPDGAAGAEADAEFWEMVSTADPQTLAENLGIDPAQPFSAAVPALARWRERHRRRRDTDTWRYHESWVPLQEAAGPRLSGRWLLLDHERGGWDDLRRGIADQLGRHGARVERIVLAEAEEGRAALGARLRDAAAGGVAGVVSLLALDRGEQPGHPGLPRALASTFTCVQAFADSGIDARLWAATCGAAAVGDTEHVAAPDQTAVWGLGRVAALELPDRWGGLVDLPADAALSDSAARRFAGALLAGTEDQIAVRSPAAYGRRLRRVDAAAQRAPRWRPRDTVLLTGGTGGVGAQVARWLAELGAPRLVLTSRRGGAAPGAEALAAELRELGTDVEIAACDAADRDAFAAIRERAAERGRPVRAVLHMAGAGVLRALDATDTGEYADTTYAKIAGADVLDELFSEPGELDEFVLFSSISAAWGSGEHGAYASANAYLDGLADSRRGRGLPGRSVVWGIWAPRDGGGMAAGLAEEQLRSRGIPFMDPAAALEGFHRVLDDDRAVEVLAEVDWESFAPVFTMARPSPLLETIPEAESALRRDREEAGEAGESSLAERLAGMRPVDRARALSELVRSRIAAVLDYAGPDEVDPDRALRELGFDSLTAVDLRNRLTTATGLRLPVTVVFDHPNAAALATHIGGLLLPAGDSGGGEGGDADRAPVPDAGPDEIGDMDVDSLVQLALRSETQRGEG</sequence>
<evidence type="ECO:0000256" key="6">
    <source>
        <dbReference type="SAM" id="MobiDB-lite"/>
    </source>
</evidence>
<evidence type="ECO:0000256" key="1">
    <source>
        <dbReference type="ARBA" id="ARBA00022450"/>
    </source>
</evidence>
<dbReference type="SMART" id="SM00822">
    <property type="entry name" value="PKS_KR"/>
    <property type="match status" value="1"/>
</dbReference>
<dbReference type="Gene3D" id="3.40.47.10">
    <property type="match status" value="1"/>
</dbReference>
<proteinExistence type="predicted"/>
<evidence type="ECO:0000313" key="9">
    <source>
        <dbReference type="EMBL" id="QBI54872.1"/>
    </source>
</evidence>
<dbReference type="SUPFAM" id="SSF47336">
    <property type="entry name" value="ACP-like"/>
    <property type="match status" value="1"/>
</dbReference>
<dbReference type="FunFam" id="1.10.1200.10:FF:000007">
    <property type="entry name" value="Probable polyketide synthase pks17"/>
    <property type="match status" value="1"/>
</dbReference>
<feature type="compositionally biased region" description="Acidic residues" evidence="6">
    <location>
        <begin position="463"/>
        <end position="476"/>
    </location>
</feature>
<dbReference type="InterPro" id="IPR016036">
    <property type="entry name" value="Malonyl_transacylase_ACP-bd"/>
</dbReference>
<dbReference type="EMBL" id="CP036455">
    <property type="protein sequence ID" value="QBI54872.1"/>
    <property type="molecule type" value="Genomic_DNA"/>
</dbReference>
<accession>A0A4V0ZJW2</accession>
<dbReference type="EC" id="2.3.1.94" evidence="9"/>
<dbReference type="InterPro" id="IPR001227">
    <property type="entry name" value="Ac_transferase_dom_sf"/>
</dbReference>
<dbReference type="SUPFAM" id="SSF53901">
    <property type="entry name" value="Thiolase-like"/>
    <property type="match status" value="1"/>
</dbReference>
<dbReference type="OrthoDB" id="4537517at2"/>
<dbReference type="Pfam" id="PF00109">
    <property type="entry name" value="ketoacyl-synt"/>
    <property type="match status" value="1"/>
</dbReference>
<dbReference type="GO" id="GO:0047879">
    <property type="term" value="F:erythronolide synthase activity"/>
    <property type="evidence" value="ECO:0007669"/>
    <property type="project" value="UniProtKB-EC"/>
</dbReference>
<keyword evidence="10" id="KW-1185">Reference proteome</keyword>
<dbReference type="GO" id="GO:0006633">
    <property type="term" value="P:fatty acid biosynthetic process"/>
    <property type="evidence" value="ECO:0007669"/>
    <property type="project" value="TreeGrafter"/>
</dbReference>
<dbReference type="FunFam" id="3.40.47.10:FF:000019">
    <property type="entry name" value="Polyketide synthase type I"/>
    <property type="match status" value="1"/>
</dbReference>
<organism evidence="9 10">
    <name type="scientific">Streptomonospora litoralis</name>
    <dbReference type="NCBI Taxonomy" id="2498135"/>
    <lineage>
        <taxon>Bacteria</taxon>
        <taxon>Bacillati</taxon>
        <taxon>Actinomycetota</taxon>
        <taxon>Actinomycetes</taxon>
        <taxon>Streptosporangiales</taxon>
        <taxon>Nocardiopsidaceae</taxon>
        <taxon>Streptomonospora</taxon>
    </lineage>
</organism>
<dbReference type="SMART" id="SM01294">
    <property type="entry name" value="PKS_PP_betabranch"/>
    <property type="match status" value="1"/>
</dbReference>
<dbReference type="SUPFAM" id="SSF101173">
    <property type="entry name" value="Docking domain B of the erythromycin polyketide synthase (DEBS)"/>
    <property type="match status" value="1"/>
</dbReference>
<feature type="region of interest" description="Disordered" evidence="6">
    <location>
        <begin position="463"/>
        <end position="509"/>
    </location>
</feature>
<feature type="domain" description="Ketosynthase family 3 (KS3)" evidence="8">
    <location>
        <begin position="34"/>
        <end position="460"/>
    </location>
</feature>
<keyword evidence="4" id="KW-0511">Multifunctional enzyme</keyword>
<dbReference type="Pfam" id="PF00550">
    <property type="entry name" value="PP-binding"/>
    <property type="match status" value="1"/>
</dbReference>
<keyword evidence="3 9" id="KW-0808">Transferase</keyword>
<dbReference type="KEGG" id="strr:EKD16_15495"/>
<dbReference type="SUPFAM" id="SSF52151">
    <property type="entry name" value="FabD/lysophospholipase-like"/>
    <property type="match status" value="1"/>
</dbReference>
<evidence type="ECO:0000259" key="8">
    <source>
        <dbReference type="PROSITE" id="PS52004"/>
    </source>
</evidence>
<dbReference type="InterPro" id="IPR057326">
    <property type="entry name" value="KR_dom"/>
</dbReference>